<dbReference type="Pfam" id="PF00078">
    <property type="entry name" value="RVT_1"/>
    <property type="match status" value="1"/>
</dbReference>
<dbReference type="InterPro" id="IPR043502">
    <property type="entry name" value="DNA/RNA_pol_sf"/>
</dbReference>
<name>A0A151RIU0_CAJCA</name>
<dbReference type="Proteomes" id="UP000075243">
    <property type="component" value="Unassembled WGS sequence"/>
</dbReference>
<proteinExistence type="predicted"/>
<evidence type="ECO:0000313" key="2">
    <source>
        <dbReference type="EMBL" id="KYP42512.1"/>
    </source>
</evidence>
<evidence type="ECO:0000259" key="1">
    <source>
        <dbReference type="PROSITE" id="PS50878"/>
    </source>
</evidence>
<gene>
    <name evidence="2" type="ORF">KK1_036095</name>
</gene>
<dbReference type="Gramene" id="C.cajan_33293.t">
    <property type="protein sequence ID" value="C.cajan_33293.t.cds1"/>
    <property type="gene ID" value="C.cajan_33293"/>
</dbReference>
<dbReference type="InterPro" id="IPR053134">
    <property type="entry name" value="RNA-dir_DNA_polymerase"/>
</dbReference>
<dbReference type="SUPFAM" id="SSF56672">
    <property type="entry name" value="DNA/RNA polymerases"/>
    <property type="match status" value="1"/>
</dbReference>
<organism evidence="2 3">
    <name type="scientific">Cajanus cajan</name>
    <name type="common">Pigeon pea</name>
    <name type="synonym">Cajanus indicus</name>
    <dbReference type="NCBI Taxonomy" id="3821"/>
    <lineage>
        <taxon>Eukaryota</taxon>
        <taxon>Viridiplantae</taxon>
        <taxon>Streptophyta</taxon>
        <taxon>Embryophyta</taxon>
        <taxon>Tracheophyta</taxon>
        <taxon>Spermatophyta</taxon>
        <taxon>Magnoliopsida</taxon>
        <taxon>eudicotyledons</taxon>
        <taxon>Gunneridae</taxon>
        <taxon>Pentapetalae</taxon>
        <taxon>rosids</taxon>
        <taxon>fabids</taxon>
        <taxon>Fabales</taxon>
        <taxon>Fabaceae</taxon>
        <taxon>Papilionoideae</taxon>
        <taxon>50 kb inversion clade</taxon>
        <taxon>NPAAA clade</taxon>
        <taxon>indigoferoid/millettioid clade</taxon>
        <taxon>Phaseoleae</taxon>
        <taxon>Cajanus</taxon>
    </lineage>
</organism>
<dbReference type="EMBL" id="KQ483714">
    <property type="protein sequence ID" value="KYP42512.1"/>
    <property type="molecule type" value="Genomic_DNA"/>
</dbReference>
<dbReference type="InterPro" id="IPR043128">
    <property type="entry name" value="Rev_trsase/Diguanyl_cyclase"/>
</dbReference>
<feature type="domain" description="Reverse transcriptase" evidence="1">
    <location>
        <begin position="1"/>
        <end position="75"/>
    </location>
</feature>
<evidence type="ECO:0000313" key="3">
    <source>
        <dbReference type="Proteomes" id="UP000075243"/>
    </source>
</evidence>
<sequence length="75" mass="8567">MPFGLKNAGATYQQLMDKIFRHQIGRNLEVYVDDMVVKSDDLGTHQSDLEEVFKQVRKHDMRLNPEKCVFGIAGG</sequence>
<dbReference type="InterPro" id="IPR000477">
    <property type="entry name" value="RT_dom"/>
</dbReference>
<dbReference type="PANTHER" id="PTHR24559">
    <property type="entry name" value="TRANSPOSON TY3-I GAG-POL POLYPROTEIN"/>
    <property type="match status" value="1"/>
</dbReference>
<keyword evidence="3" id="KW-1185">Reference proteome</keyword>
<dbReference type="CDD" id="cd01647">
    <property type="entry name" value="RT_LTR"/>
    <property type="match status" value="1"/>
</dbReference>
<dbReference type="PROSITE" id="PS50878">
    <property type="entry name" value="RT_POL"/>
    <property type="match status" value="1"/>
</dbReference>
<dbReference type="Gene3D" id="3.30.70.270">
    <property type="match status" value="1"/>
</dbReference>
<accession>A0A151RIU0</accession>
<reference evidence="2" key="1">
    <citation type="journal article" date="2012" name="Nat. Biotechnol.">
        <title>Draft genome sequence of pigeonpea (Cajanus cajan), an orphan legume crop of resource-poor farmers.</title>
        <authorList>
            <person name="Varshney R.K."/>
            <person name="Chen W."/>
            <person name="Li Y."/>
            <person name="Bharti A.K."/>
            <person name="Saxena R.K."/>
            <person name="Schlueter J.A."/>
            <person name="Donoghue M.T."/>
            <person name="Azam S."/>
            <person name="Fan G."/>
            <person name="Whaley A.M."/>
            <person name="Farmer A.D."/>
            <person name="Sheridan J."/>
            <person name="Iwata A."/>
            <person name="Tuteja R."/>
            <person name="Penmetsa R.V."/>
            <person name="Wu W."/>
            <person name="Upadhyaya H.D."/>
            <person name="Yang S.P."/>
            <person name="Shah T."/>
            <person name="Saxena K.B."/>
            <person name="Michael T."/>
            <person name="McCombie W.R."/>
            <person name="Yang B."/>
            <person name="Zhang G."/>
            <person name="Yang H."/>
            <person name="Wang J."/>
            <person name="Spillane C."/>
            <person name="Cook D.R."/>
            <person name="May G.D."/>
            <person name="Xu X."/>
            <person name="Jackson S.A."/>
        </authorList>
    </citation>
    <scope>NUCLEOTIDE SEQUENCE [LARGE SCALE GENOMIC DNA]</scope>
</reference>
<dbReference type="AlphaFoldDB" id="A0A151RIU0"/>
<protein>
    <submittedName>
        <fullName evidence="2">Retrovirus-related Pol polyprotein from transposon opus</fullName>
    </submittedName>
</protein>
<dbReference type="PANTHER" id="PTHR24559:SF444">
    <property type="entry name" value="REVERSE TRANSCRIPTASE DOMAIN-CONTAINING PROTEIN"/>
    <property type="match status" value="1"/>
</dbReference>